<dbReference type="AlphaFoldDB" id="A0AAU7P0H5"/>
<dbReference type="Proteomes" id="UP001225378">
    <property type="component" value="Plasmid unnamed2"/>
</dbReference>
<geneLocation type="plasmid" evidence="1 2">
    <name>unnamed2</name>
</geneLocation>
<evidence type="ECO:0000313" key="2">
    <source>
        <dbReference type="Proteomes" id="UP001225378"/>
    </source>
</evidence>
<dbReference type="RefSeq" id="WP_305906289.1">
    <property type="nucleotide sequence ID" value="NZ_CP157744.1"/>
</dbReference>
<name>A0AAU7P0H5_9GAMM</name>
<accession>A0AAU7P0H5</accession>
<sequence>MNYNQALNVFSEMREGFKLKDADPEKIIEVFSAFSRWESHLIQNRVGHLINQNEFLSGLEDIEQAEMEVFSCCFVDLIQSHFTKANNPVDHDAESWIEDVSPIVTEGLICKMESYIDKEPAEFRDRLDFYKKIDFDECVAIVSRDLNECLSVAKKSLEERVQSEDCLACHS</sequence>
<keyword evidence="2" id="KW-1185">Reference proteome</keyword>
<organism evidence="1 2">
    <name type="scientific">Methylomarinum roseum</name>
    <dbReference type="NCBI Taxonomy" id="3067653"/>
    <lineage>
        <taxon>Bacteria</taxon>
        <taxon>Pseudomonadati</taxon>
        <taxon>Pseudomonadota</taxon>
        <taxon>Gammaproteobacteria</taxon>
        <taxon>Methylococcales</taxon>
        <taxon>Methylococcaceae</taxon>
        <taxon>Methylomarinum</taxon>
    </lineage>
</organism>
<reference evidence="1 2" key="1">
    <citation type="journal article" date="2024" name="Microbiology">
        <title>Methylomarinum rosea sp. nov., a novel halophilic methanotrophic bacterium from the hypersaline Lake Elton.</title>
        <authorList>
            <person name="Suleimanov R.Z."/>
            <person name="Oshkin I.Y."/>
            <person name="Danilova O.V."/>
            <person name="Suzina N.E."/>
            <person name="Dedysh S.N."/>
        </authorList>
    </citation>
    <scope>NUCLEOTIDE SEQUENCE [LARGE SCALE GENOMIC DNA]</scope>
    <source>
        <strain evidence="1 2">Ch1-1</strain>
        <plasmid evidence="2">unnamed2</plasmid>
    </source>
</reference>
<proteinExistence type="predicted"/>
<keyword evidence="1" id="KW-0614">Plasmid</keyword>
<gene>
    <name evidence="1" type="ORF">Q9L42_020805</name>
</gene>
<protein>
    <submittedName>
        <fullName evidence="1">Uncharacterized protein</fullName>
    </submittedName>
</protein>
<dbReference type="EMBL" id="CP157744">
    <property type="protein sequence ID" value="XBS22752.1"/>
    <property type="molecule type" value="Genomic_DNA"/>
</dbReference>
<dbReference type="KEGG" id="mech:Q9L42_020805"/>
<evidence type="ECO:0000313" key="1">
    <source>
        <dbReference type="EMBL" id="XBS22752.1"/>
    </source>
</evidence>